<accession>A0A450WPR4</accession>
<proteinExistence type="predicted"/>
<organism evidence="1">
    <name type="scientific">Candidatus Kentrum sp. LPFa</name>
    <dbReference type="NCBI Taxonomy" id="2126335"/>
    <lineage>
        <taxon>Bacteria</taxon>
        <taxon>Pseudomonadati</taxon>
        <taxon>Pseudomonadota</taxon>
        <taxon>Gammaproteobacteria</taxon>
        <taxon>Candidatus Kentrum</taxon>
    </lineage>
</organism>
<dbReference type="AlphaFoldDB" id="A0A450WPR4"/>
<dbReference type="EMBL" id="CAADFK010000159">
    <property type="protein sequence ID" value="VFK19035.1"/>
    <property type="molecule type" value="Genomic_DNA"/>
</dbReference>
<gene>
    <name evidence="1" type="ORF">BECKLPF1236B_GA0070989_11593</name>
</gene>
<evidence type="ECO:0000313" key="1">
    <source>
        <dbReference type="EMBL" id="VFK19035.1"/>
    </source>
</evidence>
<name>A0A450WPR4_9GAMM</name>
<reference evidence="1" key="1">
    <citation type="submission" date="2019-02" db="EMBL/GenBank/DDBJ databases">
        <authorList>
            <person name="Gruber-Vodicka R. H."/>
            <person name="Seah K. B. B."/>
        </authorList>
    </citation>
    <scope>NUCLEOTIDE SEQUENCE</scope>
    <source>
        <strain evidence="1">BECK_S313</strain>
    </source>
</reference>
<sequence>MFKHGFGYDQVVMPYGNVGKDVLAEVNRNASSFEEFILLSKNHESGLFERFYMNQLDYISDDGVIVADKILRFETLNYDFYSFARAIGLDVKLCHINSSNREESYRTYYTEETKEIISKRFRKDIEYFGYTF</sequence>
<protein>
    <submittedName>
        <fullName evidence="1">Uncharacterized protein</fullName>
    </submittedName>
</protein>